<accession>W7HV35</accession>
<dbReference type="EMBL" id="KI966448">
    <property type="protein sequence ID" value="EWC43927.1"/>
    <property type="molecule type" value="Genomic_DNA"/>
</dbReference>
<sequence length="346" mass="38256">MPIKPYFPTSPPLRATLVGGANNTGATVPSRPRRISALIIEEDLSDIDTSDSSWFLPATTYETLTISQKGPLPEQSYLPNLDAPTVADTSRRPSICLARLQTQFPDVDSDVNIKLPNYEYSHSPSSLKSNSALAHFKTAEAARTRRGSASEVLFHSPLRRSKTYSHSSMSSSSSSSSGSSFASGYESPVFYADGECDCDDYAVGGERECSISKSACSQPIRVPSNSSNTRRKRRGCFVQDDAAAAPAQEPLHDEEVVMEDNLGSMDDWVQFAYMPSSGFETALISEVVRRRHSDERFAILKSSGSNFEKELENAQFSESHRRSKWMRDMLRWYPQECGGGHMLPCF</sequence>
<dbReference type="HOGENOM" id="CLU_068913_0_0_1"/>
<keyword evidence="2" id="KW-1185">Reference proteome</keyword>
<reference evidence="1 2" key="1">
    <citation type="submission" date="2013-05" db="EMBL/GenBank/DDBJ databases">
        <title>Drechslerella stenobrocha genome reveals carnivorous origination and mechanical trapping mechanism of predatory fungi.</title>
        <authorList>
            <person name="Liu X."/>
            <person name="Zhang W."/>
            <person name="Liu K."/>
        </authorList>
    </citation>
    <scope>NUCLEOTIDE SEQUENCE [LARGE SCALE GENOMIC DNA]</scope>
    <source>
        <strain evidence="1 2">248</strain>
    </source>
</reference>
<protein>
    <submittedName>
        <fullName evidence="1">Uncharacterized protein</fullName>
    </submittedName>
</protein>
<dbReference type="OrthoDB" id="5323061at2759"/>
<gene>
    <name evidence="1" type="ORF">DRE_01279</name>
</gene>
<dbReference type="Proteomes" id="UP000024837">
    <property type="component" value="Unassembled WGS sequence"/>
</dbReference>
<dbReference type="AlphaFoldDB" id="W7HV35"/>
<name>W7HV35_9PEZI</name>
<evidence type="ECO:0000313" key="2">
    <source>
        <dbReference type="Proteomes" id="UP000024837"/>
    </source>
</evidence>
<proteinExistence type="predicted"/>
<evidence type="ECO:0000313" key="1">
    <source>
        <dbReference type="EMBL" id="EWC43927.1"/>
    </source>
</evidence>
<organism evidence="1 2">
    <name type="scientific">Drechslerella stenobrocha 248</name>
    <dbReference type="NCBI Taxonomy" id="1043628"/>
    <lineage>
        <taxon>Eukaryota</taxon>
        <taxon>Fungi</taxon>
        <taxon>Dikarya</taxon>
        <taxon>Ascomycota</taxon>
        <taxon>Pezizomycotina</taxon>
        <taxon>Orbiliomycetes</taxon>
        <taxon>Orbiliales</taxon>
        <taxon>Orbiliaceae</taxon>
        <taxon>Drechslerella</taxon>
    </lineage>
</organism>